<dbReference type="SUPFAM" id="SSF51735">
    <property type="entry name" value="NAD(P)-binding Rossmann-fold domains"/>
    <property type="match status" value="1"/>
</dbReference>
<comment type="similarity">
    <text evidence="1">Belongs to the short-chain dehydrogenases/reductases (SDR) family.</text>
</comment>
<evidence type="ECO:0000313" key="4">
    <source>
        <dbReference type="EMBL" id="RDW69868.1"/>
    </source>
</evidence>
<dbReference type="OrthoDB" id="1933717at2759"/>
<dbReference type="InterPro" id="IPR002347">
    <property type="entry name" value="SDR_fam"/>
</dbReference>
<protein>
    <submittedName>
        <fullName evidence="4">Uncharacterized protein</fullName>
    </submittedName>
</protein>
<proteinExistence type="inferred from homology"/>
<reference evidence="4 5" key="1">
    <citation type="journal article" date="2018" name="IMA Fungus">
        <title>IMA Genome-F 9: Draft genome sequence of Annulohypoxylon stygium, Aspergillus mulundensis, Berkeleyomyces basicola (syn. Thielaviopsis basicola), Ceratocystis smalleyi, two Cercospora beticola strains, Coleophoma cylindrospora, Fusarium fracticaudum, Phialophora cf. hyalina, and Morchella septimelata.</title>
        <authorList>
            <person name="Wingfield B.D."/>
            <person name="Bills G.F."/>
            <person name="Dong Y."/>
            <person name="Huang W."/>
            <person name="Nel W.J."/>
            <person name="Swalarsk-Parry B.S."/>
            <person name="Vaghefi N."/>
            <person name="Wilken P.M."/>
            <person name="An Z."/>
            <person name="de Beer Z.W."/>
            <person name="De Vos L."/>
            <person name="Chen L."/>
            <person name="Duong T.A."/>
            <person name="Gao Y."/>
            <person name="Hammerbacher A."/>
            <person name="Kikkert J.R."/>
            <person name="Li Y."/>
            <person name="Li H."/>
            <person name="Li K."/>
            <person name="Li Q."/>
            <person name="Liu X."/>
            <person name="Ma X."/>
            <person name="Naidoo K."/>
            <person name="Pethybridge S.J."/>
            <person name="Sun J."/>
            <person name="Steenkamp E.T."/>
            <person name="van der Nest M.A."/>
            <person name="van Wyk S."/>
            <person name="Wingfield M.J."/>
            <person name="Xiong C."/>
            <person name="Yue Q."/>
            <person name="Zhang X."/>
        </authorList>
    </citation>
    <scope>NUCLEOTIDE SEQUENCE [LARGE SCALE GENOMIC DNA]</scope>
    <source>
        <strain evidence="4 5">BP6252</strain>
    </source>
</reference>
<dbReference type="InterPro" id="IPR036291">
    <property type="entry name" value="NAD(P)-bd_dom_sf"/>
</dbReference>
<accession>A0A3D8R7G5</accession>
<keyword evidence="2" id="KW-0521">NADP</keyword>
<comment type="caution">
    <text evidence="4">The sequence shown here is derived from an EMBL/GenBank/DDBJ whole genome shotgun (WGS) entry which is preliminary data.</text>
</comment>
<dbReference type="Pfam" id="PF00106">
    <property type="entry name" value="adh_short"/>
    <property type="match status" value="1"/>
</dbReference>
<keyword evidence="3" id="KW-0560">Oxidoreductase</keyword>
<dbReference type="CDD" id="cd05233">
    <property type="entry name" value="SDR_c"/>
    <property type="match status" value="1"/>
</dbReference>
<evidence type="ECO:0000256" key="2">
    <source>
        <dbReference type="ARBA" id="ARBA00022857"/>
    </source>
</evidence>
<dbReference type="GO" id="GO:0016491">
    <property type="term" value="F:oxidoreductase activity"/>
    <property type="evidence" value="ECO:0007669"/>
    <property type="project" value="UniProtKB-KW"/>
</dbReference>
<dbReference type="PANTHER" id="PTHR43618:SF8">
    <property type="entry name" value="7ALPHA-HYDROXYSTEROID DEHYDROGENASE"/>
    <property type="match status" value="1"/>
</dbReference>
<name>A0A3D8R7G5_9HELO</name>
<sequence length="308" mass="33461">MSEVTKVLHRQNYPAIDAASPEQSQAGRTVLITGASEVVGRAAAQGFVTAGADTVAITSRSAEKAARVAKELEAAGNGQTKVRGYALDLDDEASVQGLWDQLARDGVQVDVLILNASSQIPTADKYDPSSVSQLFKAFDYGIKNQYMNVLRFQAQGSKEGKSSKVLLHVATNAIHFNETAPHYLSVGSSRIALTRLLQDAAAFVPASEMQIINLHPGFVFTPFNAIHGYTRESIPFDDESLPGNFYVWASTQKAAFLHGRFLWANWDVDELIAMKPKFEADKGFLKVGLQGVASQDFNMLFAGMNRSV</sequence>
<dbReference type="PRINTS" id="PR00081">
    <property type="entry name" value="GDHRDH"/>
</dbReference>
<dbReference type="Gene3D" id="3.40.50.720">
    <property type="entry name" value="NAD(P)-binding Rossmann-like Domain"/>
    <property type="match status" value="1"/>
</dbReference>
<dbReference type="InterPro" id="IPR052178">
    <property type="entry name" value="Sec_Metab_Biosynth_SDR"/>
</dbReference>
<evidence type="ECO:0000313" key="5">
    <source>
        <dbReference type="Proteomes" id="UP000256645"/>
    </source>
</evidence>
<keyword evidence="5" id="KW-1185">Reference proteome</keyword>
<dbReference type="AlphaFoldDB" id="A0A3D8R7G5"/>
<dbReference type="EMBL" id="PDLM01000009">
    <property type="protein sequence ID" value="RDW69868.1"/>
    <property type="molecule type" value="Genomic_DNA"/>
</dbReference>
<dbReference type="Proteomes" id="UP000256645">
    <property type="component" value="Unassembled WGS sequence"/>
</dbReference>
<evidence type="ECO:0000256" key="1">
    <source>
        <dbReference type="ARBA" id="ARBA00006484"/>
    </source>
</evidence>
<dbReference type="PANTHER" id="PTHR43618">
    <property type="entry name" value="7-ALPHA-HYDROXYSTEROID DEHYDROGENASE"/>
    <property type="match status" value="1"/>
</dbReference>
<dbReference type="STRING" id="1849047.A0A3D8R7G5"/>
<gene>
    <name evidence="4" type="ORF">BP6252_08888</name>
</gene>
<evidence type="ECO:0000256" key="3">
    <source>
        <dbReference type="ARBA" id="ARBA00023002"/>
    </source>
</evidence>
<organism evidence="4 5">
    <name type="scientific">Coleophoma cylindrospora</name>
    <dbReference type="NCBI Taxonomy" id="1849047"/>
    <lineage>
        <taxon>Eukaryota</taxon>
        <taxon>Fungi</taxon>
        <taxon>Dikarya</taxon>
        <taxon>Ascomycota</taxon>
        <taxon>Pezizomycotina</taxon>
        <taxon>Leotiomycetes</taxon>
        <taxon>Helotiales</taxon>
        <taxon>Dermateaceae</taxon>
        <taxon>Coleophoma</taxon>
    </lineage>
</organism>